<reference evidence="2" key="1">
    <citation type="submission" date="2020-05" db="EMBL/GenBank/DDBJ databases">
        <title>Evolutionary and genomic comparisons of hybrid uninucleate and nonhybrid Rhizoctonia fungi.</title>
        <authorList>
            <person name="Li C."/>
            <person name="Chen X."/>
        </authorList>
    </citation>
    <scope>NUCLEOTIDE SEQUENCE</scope>
    <source>
        <strain evidence="2">AG-1 IA</strain>
    </source>
</reference>
<feature type="domain" description="CHAT" evidence="1">
    <location>
        <begin position="1007"/>
        <end position="1290"/>
    </location>
</feature>
<accession>A0A8H8P6Z5</accession>
<proteinExistence type="predicted"/>
<dbReference type="KEGG" id="rsx:RhiXN_10786"/>
<dbReference type="Proteomes" id="UP000650533">
    <property type="component" value="Chromosome 14"/>
</dbReference>
<dbReference type="Gene3D" id="1.25.40.10">
    <property type="entry name" value="Tetratricopeptide repeat domain"/>
    <property type="match status" value="3"/>
</dbReference>
<dbReference type="Pfam" id="PF12770">
    <property type="entry name" value="CHAT"/>
    <property type="match status" value="1"/>
</dbReference>
<evidence type="ECO:0000313" key="3">
    <source>
        <dbReference type="Proteomes" id="UP000650533"/>
    </source>
</evidence>
<protein>
    <submittedName>
        <fullName evidence="2">CHAT domain protein</fullName>
    </submittedName>
</protein>
<name>A0A8H8P6Z5_9AGAM</name>
<dbReference type="EMBL" id="CP059671">
    <property type="protein sequence ID" value="QRW25710.1"/>
    <property type="molecule type" value="Genomic_DNA"/>
</dbReference>
<evidence type="ECO:0000259" key="1">
    <source>
        <dbReference type="Pfam" id="PF12770"/>
    </source>
</evidence>
<dbReference type="SUPFAM" id="SSF48452">
    <property type="entry name" value="TPR-like"/>
    <property type="match status" value="2"/>
</dbReference>
<dbReference type="InterPro" id="IPR011990">
    <property type="entry name" value="TPR-like_helical_dom_sf"/>
</dbReference>
<organism evidence="2 3">
    <name type="scientific">Rhizoctonia solani</name>
    <dbReference type="NCBI Taxonomy" id="456999"/>
    <lineage>
        <taxon>Eukaryota</taxon>
        <taxon>Fungi</taxon>
        <taxon>Dikarya</taxon>
        <taxon>Basidiomycota</taxon>
        <taxon>Agaricomycotina</taxon>
        <taxon>Agaricomycetes</taxon>
        <taxon>Cantharellales</taxon>
        <taxon>Ceratobasidiaceae</taxon>
        <taxon>Rhizoctonia</taxon>
    </lineage>
</organism>
<gene>
    <name evidence="2" type="ORF">RhiXN_10786</name>
</gene>
<sequence>MAEKVNERLMTIEINELIPSLSIEIIPELIGNNSAELIILEGSGPKARAIEATPTQPNIYPSSFTGRTGDIDFLAQFICVALYIYQLDVFVSNKFTELNNFEVVRKRSLDMEDFGINNNEGTATNALSNDTRLGSASKGCGSDIRRSIEDLSHEELYDLGKSYLDRLGRLGELGDMGKAMKYAKHTFSSTPDGHPDLQTRLAQLGACYSDRFKRLGELNDMEKALMREDATTFDFNACSSSTPDQHSNLSGLCADLGASYINRYRRLGEASDSDKAIEYMNSALSFTPNDHPDLPRRHSNLGASYGDRYRRLGKPNDLEESMKWITRAVELAPKDCSYLPALIANLGGTYNSRYRRLGELDILEKAIEHRLCALELTPNGHPDLPVRHGLWRDKILKIICFPYDANLGLSYRDKYRHLAGIGDLNKAIKSHSSALKLTPNNHPDLPDRYSNLGVSYYDRYHRLGKFCDLEKSIKCDHHALLLTPGNHPDFSRRQADMGVSYSAPYRRTGKLDALEKAIEYHSRAVALTPNCHPHSSARHTNLGAAHGDRYKRLGELANLDKSIEHALYTLTFTPDSHPDLPLRYGNLGVAYLTWYSRLREPADIQTSIEHMTSALLLTPEDHSNLSYWYTTLGVSYSDQYDSLGESADFKKAIEHLSHALGLTPNGHTDLRHRYAALGVAYRSQYRHIGEWVSLEKAIEYDDIALTLTPEGHPGLSLRHFCWATNYRLAYQHTSDPSYLNTSMDLFREASRLPNSAPRELFNYAVIWARFARTFGHLSCIEAFRVTIDFLPQFIWLGATTSQRYYDLSLAEGLPVIAGCAAIRASEGSLALEWLEHTRCVVWSQSLMLRSPLDDLKSSYPYLGNQLQEAAKRLRYASSDSPHMRNISEANTLELRQHLARQYDELLAQVRNQAGFKNFLRPAKSDVLLHAARYGPIAVINCFEVHCDALLLIPGCEDIIHIPLPDFTGVKAHKFRSEMEKSIRSRRSNERGVERRPVKEEEVDFQSALSDLWYNIVKPVLDFLGYTNNPGIATENMPHITWCPTGILSFLPLHAAGDYEQPGSRVFDYVISSYTPTLAALLNTTTSTLRRNSRVLIIGQEATPGHQQLPGTIKELEYIVGHMKGRVNHSKLSGSQATTMTVLNAMEQHDWVHLACHAHQSVQDPTESGFFLHDGILDLALINRRSFKDKGLAFLSACQTATGDETLPDEAIHLASGMLMAGYRSVIATMWSVVDDDAPFVADEVYARLIRDGKIDNGEVGKALHYAVAELRDKIGEKEFNRWVPYIHVGS</sequence>
<evidence type="ECO:0000313" key="2">
    <source>
        <dbReference type="EMBL" id="QRW25710.1"/>
    </source>
</evidence>
<dbReference type="InterPro" id="IPR024983">
    <property type="entry name" value="CHAT_dom"/>
</dbReference>
<dbReference type="PANTHER" id="PTHR19959:SF119">
    <property type="entry name" value="FUNGAL LIPASE-LIKE DOMAIN-CONTAINING PROTEIN"/>
    <property type="match status" value="1"/>
</dbReference>
<dbReference type="RefSeq" id="XP_043185947.1">
    <property type="nucleotide sequence ID" value="XM_043330602.1"/>
</dbReference>
<dbReference type="GeneID" id="67033065"/>
<dbReference type="PANTHER" id="PTHR19959">
    <property type="entry name" value="KINESIN LIGHT CHAIN"/>
    <property type="match status" value="1"/>
</dbReference>